<dbReference type="InterPro" id="IPR007466">
    <property type="entry name" value="Peptidyl-Arg-deiminase_porph"/>
</dbReference>
<gene>
    <name evidence="2" type="ORF">JOE69_002547</name>
</gene>
<dbReference type="Pfam" id="PF04371">
    <property type="entry name" value="PAD_porph"/>
    <property type="match status" value="1"/>
</dbReference>
<dbReference type="Proteomes" id="UP001185069">
    <property type="component" value="Unassembled WGS sequence"/>
</dbReference>
<proteinExistence type="predicted"/>
<dbReference type="SUPFAM" id="SSF55909">
    <property type="entry name" value="Pentein"/>
    <property type="match status" value="1"/>
</dbReference>
<dbReference type="EC" id="3.5.3.12" evidence="2"/>
<dbReference type="Gene3D" id="3.75.10.10">
    <property type="entry name" value="L-arginine/glycine Amidinotransferase, Chain A"/>
    <property type="match status" value="1"/>
</dbReference>
<dbReference type="PANTHER" id="PTHR31377:SF0">
    <property type="entry name" value="AGMATINE DEIMINASE-RELATED"/>
    <property type="match status" value="1"/>
</dbReference>
<dbReference type="GO" id="GO:0047632">
    <property type="term" value="F:agmatine deiminase activity"/>
    <property type="evidence" value="ECO:0007669"/>
    <property type="project" value="UniProtKB-EC"/>
</dbReference>
<comment type="caution">
    <text evidence="2">The sequence shown here is derived from an EMBL/GenBank/DDBJ whole genome shotgun (WGS) entry which is preliminary data.</text>
</comment>
<evidence type="ECO:0000256" key="1">
    <source>
        <dbReference type="ARBA" id="ARBA00022801"/>
    </source>
</evidence>
<name>A0ABU1JD12_9MICC</name>
<dbReference type="EMBL" id="JAVDQF010000001">
    <property type="protein sequence ID" value="MDR6270309.1"/>
    <property type="molecule type" value="Genomic_DNA"/>
</dbReference>
<keyword evidence="1 2" id="KW-0378">Hydrolase</keyword>
<evidence type="ECO:0000313" key="3">
    <source>
        <dbReference type="Proteomes" id="UP001185069"/>
    </source>
</evidence>
<organism evidence="2 3">
    <name type="scientific">Arthrobacter russicus</name>
    <dbReference type="NCBI Taxonomy" id="172040"/>
    <lineage>
        <taxon>Bacteria</taxon>
        <taxon>Bacillati</taxon>
        <taxon>Actinomycetota</taxon>
        <taxon>Actinomycetes</taxon>
        <taxon>Micrococcales</taxon>
        <taxon>Micrococcaceae</taxon>
        <taxon>Arthrobacter</taxon>
    </lineage>
</organism>
<protein>
    <submittedName>
        <fullName evidence="2">Agmatine deiminase</fullName>
        <ecNumber evidence="2">3.5.3.12</ecNumber>
    </submittedName>
</protein>
<dbReference type="PANTHER" id="PTHR31377">
    <property type="entry name" value="AGMATINE DEIMINASE-RELATED"/>
    <property type="match status" value="1"/>
</dbReference>
<keyword evidence="3" id="KW-1185">Reference proteome</keyword>
<accession>A0ABU1JD12</accession>
<reference evidence="2 3" key="1">
    <citation type="submission" date="2023-07" db="EMBL/GenBank/DDBJ databases">
        <title>Sequencing the genomes of 1000 actinobacteria strains.</title>
        <authorList>
            <person name="Klenk H.-P."/>
        </authorList>
    </citation>
    <scope>NUCLEOTIDE SEQUENCE [LARGE SCALE GENOMIC DNA]</scope>
    <source>
        <strain evidence="2 3">DSM 14555</strain>
    </source>
</reference>
<evidence type="ECO:0000313" key="2">
    <source>
        <dbReference type="EMBL" id="MDR6270309.1"/>
    </source>
</evidence>
<sequence>MNWTMPAETAEQERIWMAFPPSGPNTGETPEQEHAARTAWAAVAHAILPFQPVSMIVDPADVGLAADYLDASVELHQAPLDDAWMRDIGPSFVTGPSGELGAVLWHFNGWGQQDWAEWGKDSLINAEVAMLSGAQPLRSAIVNEGGGFHLDGEGTVLLTETVQLDPLRNPNASKAEIEMEIHSLLGTRHAVWLPRGLVRDAQALGTKGHVDIVATIPSPGTVLLHDQQDPAHPDFEVCAQIRTVFENSTDAAGRPWRIVPVPAPKVLEDEIDFVDYSYINHLVINGAVIACTFDDPNDAAALAILAEAYPGRQVIGVDAREIFARGGGIHCITQQQPARGPHR</sequence>